<organism evidence="1 2">
    <name type="scientific">Tissierella creatinophila DSM 6911</name>
    <dbReference type="NCBI Taxonomy" id="1123403"/>
    <lineage>
        <taxon>Bacteria</taxon>
        <taxon>Bacillati</taxon>
        <taxon>Bacillota</taxon>
        <taxon>Tissierellia</taxon>
        <taxon>Tissierellales</taxon>
        <taxon>Tissierellaceae</taxon>
        <taxon>Tissierella</taxon>
    </lineage>
</organism>
<keyword evidence="2" id="KW-1185">Reference proteome</keyword>
<evidence type="ECO:0000313" key="2">
    <source>
        <dbReference type="Proteomes" id="UP000186112"/>
    </source>
</evidence>
<dbReference type="Proteomes" id="UP000186112">
    <property type="component" value="Unassembled WGS sequence"/>
</dbReference>
<comment type="caution">
    <text evidence="1">The sequence shown here is derived from an EMBL/GenBank/DDBJ whole genome shotgun (WGS) entry which is preliminary data.</text>
</comment>
<evidence type="ECO:0000313" key="1">
    <source>
        <dbReference type="EMBL" id="OLS02312.1"/>
    </source>
</evidence>
<evidence type="ECO:0008006" key="3">
    <source>
        <dbReference type="Google" id="ProtNLM"/>
    </source>
</evidence>
<accession>A0A1U7M4R7</accession>
<sequence>MYCNICGNIEENIGIFKIKMCKYCLDEIQNLKYEDEKYDYYKNLIRIALGYYILPPLELNPVN</sequence>
<dbReference type="EMBL" id="LTDM01000032">
    <property type="protein sequence ID" value="OLS02312.1"/>
    <property type="molecule type" value="Genomic_DNA"/>
</dbReference>
<dbReference type="RefSeq" id="WP_075727065.1">
    <property type="nucleotide sequence ID" value="NZ_LTDM01000032.1"/>
</dbReference>
<reference evidence="1 2" key="1">
    <citation type="submission" date="2016-02" db="EMBL/GenBank/DDBJ databases">
        <title>Genome sequence of Tissierella creatinophila DSM 6911.</title>
        <authorList>
            <person name="Poehlein A."/>
            <person name="Daniel R."/>
        </authorList>
    </citation>
    <scope>NUCLEOTIDE SEQUENCE [LARGE SCALE GENOMIC DNA]</scope>
    <source>
        <strain evidence="1 2">DSM 6911</strain>
    </source>
</reference>
<name>A0A1U7M4R7_TISCR</name>
<dbReference type="AlphaFoldDB" id="A0A1U7M4R7"/>
<gene>
    <name evidence="1" type="ORF">TICRE_16980</name>
</gene>
<protein>
    <recommendedName>
        <fullName evidence="3">Inhibitor of sigma-G Gin</fullName>
    </recommendedName>
</protein>
<proteinExistence type="predicted"/>